<protein>
    <submittedName>
        <fullName evidence="1">Uncharacterized protein</fullName>
    </submittedName>
</protein>
<proteinExistence type="predicted"/>
<organism evidence="1 2">
    <name type="scientific">Brassica cretica</name>
    <name type="common">Mustard</name>
    <dbReference type="NCBI Taxonomy" id="69181"/>
    <lineage>
        <taxon>Eukaryota</taxon>
        <taxon>Viridiplantae</taxon>
        <taxon>Streptophyta</taxon>
        <taxon>Embryophyta</taxon>
        <taxon>Tracheophyta</taxon>
        <taxon>Spermatophyta</taxon>
        <taxon>Magnoliopsida</taxon>
        <taxon>eudicotyledons</taxon>
        <taxon>Gunneridae</taxon>
        <taxon>Pentapetalae</taxon>
        <taxon>rosids</taxon>
        <taxon>malvids</taxon>
        <taxon>Brassicales</taxon>
        <taxon>Brassicaceae</taxon>
        <taxon>Brassiceae</taxon>
        <taxon>Brassica</taxon>
    </lineage>
</organism>
<sequence length="88" mass="9493">MRGSPYRKFSIFWKGPRFQGPKLGFLLAGTWSIPLSGTRGSGSCLEAGGNDTGIFFPNRGIDQQSGSFSQVATPRSVVGSRFSEEPSF</sequence>
<evidence type="ECO:0000313" key="2">
    <source>
        <dbReference type="Proteomes" id="UP000712600"/>
    </source>
</evidence>
<evidence type="ECO:0000313" key="1">
    <source>
        <dbReference type="EMBL" id="KAF3541012.1"/>
    </source>
</evidence>
<dbReference type="EMBL" id="QGKX02001290">
    <property type="protein sequence ID" value="KAF3541012.1"/>
    <property type="molecule type" value="Genomic_DNA"/>
</dbReference>
<reference evidence="1" key="1">
    <citation type="submission" date="2019-12" db="EMBL/GenBank/DDBJ databases">
        <title>Genome sequencing and annotation of Brassica cretica.</title>
        <authorList>
            <person name="Studholme D.J."/>
            <person name="Sarris P."/>
        </authorList>
    </citation>
    <scope>NUCLEOTIDE SEQUENCE</scope>
    <source>
        <strain evidence="1">PFS-109/04</strain>
        <tissue evidence="1">Leaf</tissue>
    </source>
</reference>
<comment type="caution">
    <text evidence="1">The sequence shown here is derived from an EMBL/GenBank/DDBJ whole genome shotgun (WGS) entry which is preliminary data.</text>
</comment>
<name>A0A8S9QMJ1_BRACR</name>
<dbReference type="AlphaFoldDB" id="A0A8S9QMJ1"/>
<gene>
    <name evidence="1" type="ORF">F2Q69_00023607</name>
</gene>
<dbReference type="Proteomes" id="UP000712600">
    <property type="component" value="Unassembled WGS sequence"/>
</dbReference>
<accession>A0A8S9QMJ1</accession>